<dbReference type="CDD" id="cd07344">
    <property type="entry name" value="M48_yhfN_like"/>
    <property type="match status" value="1"/>
</dbReference>
<accession>A0A317CEX8</accession>
<dbReference type="EMBL" id="QGKL01000031">
    <property type="protein sequence ID" value="PWQ95923.1"/>
    <property type="molecule type" value="Genomic_DNA"/>
</dbReference>
<protein>
    <recommendedName>
        <fullName evidence="1">YgjP-like metallopeptidase domain-containing protein</fullName>
    </recommendedName>
</protein>
<dbReference type="PANTHER" id="PTHR30399:SF1">
    <property type="entry name" value="UTP PYROPHOSPHATASE"/>
    <property type="match status" value="1"/>
</dbReference>
<dbReference type="Pfam" id="PF01863">
    <property type="entry name" value="YgjP-like"/>
    <property type="match status" value="1"/>
</dbReference>
<evidence type="ECO:0000313" key="2">
    <source>
        <dbReference type="EMBL" id="PWQ95923.1"/>
    </source>
</evidence>
<dbReference type="AlphaFoldDB" id="A0A317CEX8"/>
<dbReference type="PANTHER" id="PTHR30399">
    <property type="entry name" value="UNCHARACTERIZED PROTEIN YGJP"/>
    <property type="match status" value="1"/>
</dbReference>
<dbReference type="InterPro" id="IPR002725">
    <property type="entry name" value="YgjP-like_metallopeptidase"/>
</dbReference>
<organism evidence="2 3">
    <name type="scientific">Leucothrix arctica</name>
    <dbReference type="NCBI Taxonomy" id="1481894"/>
    <lineage>
        <taxon>Bacteria</taxon>
        <taxon>Pseudomonadati</taxon>
        <taxon>Pseudomonadota</taxon>
        <taxon>Gammaproteobacteria</taxon>
        <taxon>Thiotrichales</taxon>
        <taxon>Thiotrichaceae</taxon>
        <taxon>Leucothrix</taxon>
    </lineage>
</organism>
<proteinExistence type="predicted"/>
<dbReference type="Gene3D" id="3.30.2010.10">
    <property type="entry name" value="Metalloproteases ('zincins'), catalytic domain"/>
    <property type="match status" value="1"/>
</dbReference>
<gene>
    <name evidence="2" type="ORF">DKT75_11110</name>
</gene>
<dbReference type="Proteomes" id="UP000245506">
    <property type="component" value="Unassembled WGS sequence"/>
</dbReference>
<reference evidence="2 3" key="1">
    <citation type="submission" date="2018-05" db="EMBL/GenBank/DDBJ databases">
        <title>Leucothrix arctica sp. nov., isolated from Arctic seawater.</title>
        <authorList>
            <person name="Choi A."/>
            <person name="Baek K."/>
        </authorList>
    </citation>
    <scope>NUCLEOTIDE SEQUENCE [LARGE SCALE GENOMIC DNA]</scope>
    <source>
        <strain evidence="2 3">IMCC9719</strain>
    </source>
</reference>
<name>A0A317CEX8_9GAMM</name>
<dbReference type="InterPro" id="IPR053136">
    <property type="entry name" value="UTP_pyrophosphatase-like"/>
</dbReference>
<evidence type="ECO:0000259" key="1">
    <source>
        <dbReference type="Pfam" id="PF01863"/>
    </source>
</evidence>
<evidence type="ECO:0000313" key="3">
    <source>
        <dbReference type="Proteomes" id="UP000245506"/>
    </source>
</evidence>
<sequence>MRLDYKVVLNNEDYPYQVNHSKRARYLQIKLSPDGVITLVIPSGISLKNAQLFLDSKKPWLEHNLQGLPAIKSFSESRPTSLFLQLIDEHWTLEYKKSESENVALIARADNSLLLAGNVDDKELVVKAIGKWLNEKATKVLPAQLSKLAEEHGFHFNRVTIRGQKTRWGSCSSKKNINLNYKLLFLEQSLSDYVLIHELCHTLEMNHSKRFWRLVADCDENYQQHDRMLNQVGRSIPI</sequence>
<comment type="caution">
    <text evidence="2">The sequence shown here is derived from an EMBL/GenBank/DDBJ whole genome shotgun (WGS) entry which is preliminary data.</text>
</comment>
<keyword evidence="3" id="KW-1185">Reference proteome</keyword>
<feature type="domain" description="YgjP-like metallopeptidase" evidence="1">
    <location>
        <begin position="25"/>
        <end position="231"/>
    </location>
</feature>